<dbReference type="PANTHER" id="PTHR34473">
    <property type="entry name" value="UPF0699 TRANSMEMBRANE PROTEIN YDBS"/>
    <property type="match status" value="1"/>
</dbReference>
<reference evidence="2 3" key="1">
    <citation type="submission" date="2017-07" db="EMBL/GenBank/DDBJ databases">
        <title>Isolation and whole genome analysis of endospore-forming bacteria from heroin.</title>
        <authorList>
            <person name="Kalinowski J."/>
            <person name="Ahrens B."/>
            <person name="Al-Dilaimi A."/>
            <person name="Winkler A."/>
            <person name="Wibberg D."/>
            <person name="Schleenbecker U."/>
            <person name="Ruckert C."/>
            <person name="Wolfel R."/>
            <person name="Grass G."/>
        </authorList>
    </citation>
    <scope>NUCLEOTIDE SEQUENCE [LARGE SCALE GENOMIC DNA]</scope>
    <source>
        <strain evidence="2 3">7539</strain>
    </source>
</reference>
<feature type="domain" description="YdbS-like PH" evidence="1">
    <location>
        <begin position="74"/>
        <end position="150"/>
    </location>
</feature>
<dbReference type="Proteomes" id="UP000216207">
    <property type="component" value="Unassembled WGS sequence"/>
</dbReference>
<dbReference type="EMBL" id="NPCC01000004">
    <property type="protein sequence ID" value="PAE90841.1"/>
    <property type="molecule type" value="Genomic_DNA"/>
</dbReference>
<gene>
    <name evidence="2" type="ORF">CHH72_02885</name>
</gene>
<protein>
    <recommendedName>
        <fullName evidence="1">YdbS-like PH domain-containing protein</fullName>
    </recommendedName>
</protein>
<accession>A0A268P581</accession>
<dbReference type="AlphaFoldDB" id="A0A268P581"/>
<dbReference type="InterPro" id="IPR005182">
    <property type="entry name" value="YdbS-like_PH"/>
</dbReference>
<organism evidence="2 3">
    <name type="scientific">Shouchella clausii</name>
    <name type="common">Alkalihalobacillus clausii</name>
    <dbReference type="NCBI Taxonomy" id="79880"/>
    <lineage>
        <taxon>Bacteria</taxon>
        <taxon>Bacillati</taxon>
        <taxon>Bacillota</taxon>
        <taxon>Bacilli</taxon>
        <taxon>Bacillales</taxon>
        <taxon>Bacillaceae</taxon>
        <taxon>Shouchella</taxon>
    </lineage>
</organism>
<dbReference type="PANTHER" id="PTHR34473:SF2">
    <property type="entry name" value="UPF0699 TRANSMEMBRANE PROTEIN YDBT"/>
    <property type="match status" value="1"/>
</dbReference>
<sequence>MRGQPQLRLPRKAINVWRLQHAIDTLLLALVPIGYYFAQRYIFLSFYDWLTWWLAGAVVIYGIVRIGIWPLVQWRRFRYEIFDDEIDIQQGVLVVRRTLVPMVRVQHVDTEQGPILRRYKMATVSITTAATTHRIPTLFLIDADSLRDQISKLAAVHEDE</sequence>
<dbReference type="Pfam" id="PF03703">
    <property type="entry name" value="bPH_2"/>
    <property type="match status" value="1"/>
</dbReference>
<evidence type="ECO:0000259" key="1">
    <source>
        <dbReference type="Pfam" id="PF03703"/>
    </source>
</evidence>
<name>A0A268P581_SHOCL</name>
<evidence type="ECO:0000313" key="3">
    <source>
        <dbReference type="Proteomes" id="UP000216207"/>
    </source>
</evidence>
<dbReference type="OMA" id="RIWRYEV"/>
<proteinExistence type="predicted"/>
<dbReference type="RefSeq" id="WP_011246883.1">
    <property type="nucleotide sequence ID" value="NZ_BOQQ01000003.1"/>
</dbReference>
<comment type="caution">
    <text evidence="2">The sequence shown here is derived from an EMBL/GenBank/DDBJ whole genome shotgun (WGS) entry which is preliminary data.</text>
</comment>
<evidence type="ECO:0000313" key="2">
    <source>
        <dbReference type="EMBL" id="PAE90841.1"/>
    </source>
</evidence>